<dbReference type="Gene3D" id="3.80.10.10">
    <property type="entry name" value="Ribonuclease Inhibitor"/>
    <property type="match status" value="1"/>
</dbReference>
<dbReference type="RefSeq" id="WP_073060992.1">
    <property type="nucleotide sequence ID" value="NZ_FQWT01000001.1"/>
</dbReference>
<feature type="signal peptide" evidence="2">
    <location>
        <begin position="1"/>
        <end position="23"/>
    </location>
</feature>
<dbReference type="PANTHER" id="PTHR36766:SF40">
    <property type="entry name" value="DISEASE RESISTANCE PROTEIN RGA3"/>
    <property type="match status" value="1"/>
</dbReference>
<name>A0A1M5LZ50_9FLAO</name>
<dbReference type="SUPFAM" id="SSF52047">
    <property type="entry name" value="RNI-like"/>
    <property type="match status" value="1"/>
</dbReference>
<dbReference type="InterPro" id="IPR032675">
    <property type="entry name" value="LRR_dom_sf"/>
</dbReference>
<dbReference type="PANTHER" id="PTHR36766">
    <property type="entry name" value="PLANT BROAD-SPECTRUM MILDEW RESISTANCE PROTEIN RPW8"/>
    <property type="match status" value="1"/>
</dbReference>
<protein>
    <submittedName>
        <fullName evidence="4">Por secretion system C-terminal sorting domain-containing protein</fullName>
    </submittedName>
</protein>
<dbReference type="InterPro" id="IPR026444">
    <property type="entry name" value="Secre_tail"/>
</dbReference>
<evidence type="ECO:0000256" key="2">
    <source>
        <dbReference type="SAM" id="SignalP"/>
    </source>
</evidence>
<proteinExistence type="predicted"/>
<dbReference type="eggNOG" id="COG4886">
    <property type="taxonomic scope" value="Bacteria"/>
</dbReference>
<dbReference type="EMBL" id="FQWT01000001">
    <property type="protein sequence ID" value="SHG70337.1"/>
    <property type="molecule type" value="Genomic_DNA"/>
</dbReference>
<dbReference type="OrthoDB" id="1110367at2"/>
<dbReference type="STRING" id="421058.SAMN05421866_1270"/>
<gene>
    <name evidence="4" type="ORF">SAMN05421866_1270</name>
</gene>
<evidence type="ECO:0000256" key="1">
    <source>
        <dbReference type="ARBA" id="ARBA00022729"/>
    </source>
</evidence>
<organism evidence="4 5">
    <name type="scientific">Chryseobacterium oranimense</name>
    <dbReference type="NCBI Taxonomy" id="421058"/>
    <lineage>
        <taxon>Bacteria</taxon>
        <taxon>Pseudomonadati</taxon>
        <taxon>Bacteroidota</taxon>
        <taxon>Flavobacteriia</taxon>
        <taxon>Flavobacteriales</taxon>
        <taxon>Weeksellaceae</taxon>
        <taxon>Chryseobacterium group</taxon>
        <taxon>Chryseobacterium</taxon>
    </lineage>
</organism>
<accession>A0A1M5LZ50</accession>
<evidence type="ECO:0000313" key="5">
    <source>
        <dbReference type="Proteomes" id="UP000184047"/>
    </source>
</evidence>
<dbReference type="Proteomes" id="UP000184047">
    <property type="component" value="Unassembled WGS sequence"/>
</dbReference>
<dbReference type="AlphaFoldDB" id="A0A1M5LZ50"/>
<evidence type="ECO:0000313" key="4">
    <source>
        <dbReference type="EMBL" id="SHG70337.1"/>
    </source>
</evidence>
<reference evidence="5" key="1">
    <citation type="submission" date="2016-11" db="EMBL/GenBank/DDBJ databases">
        <authorList>
            <person name="Varghese N."/>
            <person name="Submissions S."/>
        </authorList>
    </citation>
    <scope>NUCLEOTIDE SEQUENCE [LARGE SCALE GENOMIC DNA]</scope>
    <source>
        <strain evidence="5">DSM 19055</strain>
    </source>
</reference>
<dbReference type="NCBIfam" id="TIGR04183">
    <property type="entry name" value="Por_Secre_tail"/>
    <property type="match status" value="1"/>
</dbReference>
<sequence length="652" mass="71679">MKKTITISLVSCFSMAYSQNLNFADSKFKALILSSNSGNNIAKDISGNSIAVDANEDGEIQVSEAQQVKILSVKQDPNQMYIDPNGNPSDINNINLTYYNSHLPDEITDALLFPNVEELYFWTTKSANISFINNNKIKKVKGRPYYYNMNQQGDYTASPINLSFDNCSGIQNITDVIAYQSTLNPWSADENILKIKNCPQINSTAIVDSAELTELYIENSGISTLTFNSCKFLKKISVPNLNTITKISVLGDNGISAPNYINQNIELIANNCINLQEIIADTDHYNTSGAYFSSVNLNGCTSLRKIKGLNSASINFSTAGLINLEELDCSFYNRYIYNTTSGTYYGDLTSLNLAGLPKLKILKAFNQPITNNVNFSAATALQNIDITNSCGYMTALNVSNLPNLTTLKSNVVMHPNSSYDHYDLQSITAQNCTTLTDLQINGNFNLKSLNLQNCSALQTLNLNTYPAPYFSSLNTLNILQCTALENLTIDNTKITELIASDCIALASLDLTSNSDLTFANIKNGCIENTSIYNNNSNLSMCVDAAQLNDLQSTYPDISFTSNCGGSVLSTVDNLPKKADIIASPNPTKDFIQVESPNTIQNIQFFDSQGRLLSTQNFKQNSVKMNLSAYPNGVYTMKINDGKKVVVKKIIKN</sequence>
<evidence type="ECO:0000259" key="3">
    <source>
        <dbReference type="Pfam" id="PF18962"/>
    </source>
</evidence>
<keyword evidence="5" id="KW-1185">Reference proteome</keyword>
<dbReference type="Pfam" id="PF18962">
    <property type="entry name" value="Por_Secre_tail"/>
    <property type="match status" value="1"/>
</dbReference>
<feature type="chain" id="PRO_5013313825" evidence="2">
    <location>
        <begin position="24"/>
        <end position="652"/>
    </location>
</feature>
<feature type="domain" description="Secretion system C-terminal sorting" evidence="3">
    <location>
        <begin position="584"/>
        <end position="650"/>
    </location>
</feature>
<keyword evidence="1 2" id="KW-0732">Signal</keyword>